<evidence type="ECO:0000256" key="8">
    <source>
        <dbReference type="ARBA" id="ARBA00022833"/>
    </source>
</evidence>
<accession>A0A0N0WT43</accession>
<dbReference type="PANTHER" id="PTHR43808">
    <property type="entry name" value="ACETYLORNITHINE DEACETYLASE"/>
    <property type="match status" value="1"/>
</dbReference>
<dbReference type="Pfam" id="PF07687">
    <property type="entry name" value="M20_dimer"/>
    <property type="match status" value="1"/>
</dbReference>
<keyword evidence="7" id="KW-0378">Hydrolase</keyword>
<evidence type="ECO:0000256" key="5">
    <source>
        <dbReference type="ARBA" id="ARBA00022605"/>
    </source>
</evidence>
<dbReference type="EMBL" id="RBUQ01000048">
    <property type="protein sequence ID" value="RMV41952.1"/>
    <property type="molecule type" value="Genomic_DNA"/>
</dbReference>
<keyword evidence="5" id="KW-0028">Amino-acid biosynthesis</keyword>
<dbReference type="GO" id="GO:0046872">
    <property type="term" value="F:metal ion binding"/>
    <property type="evidence" value="ECO:0007669"/>
    <property type="project" value="UniProtKB-KW"/>
</dbReference>
<dbReference type="InterPro" id="IPR050072">
    <property type="entry name" value="Peptidase_M20A"/>
</dbReference>
<name>A0A0N0WT43_PSEYM</name>
<dbReference type="PROSITE" id="PS00758">
    <property type="entry name" value="ARGE_DAPE_CPG2_1"/>
    <property type="match status" value="1"/>
</dbReference>
<comment type="cofactor">
    <cofactor evidence="1">
        <name>Zn(2+)</name>
        <dbReference type="ChEBI" id="CHEBI:29105"/>
    </cofactor>
</comment>
<proteinExistence type="inferred from homology"/>
<comment type="similarity">
    <text evidence="2">Belongs to the peptidase M20A family. ArgE subfamily.</text>
</comment>
<evidence type="ECO:0000256" key="9">
    <source>
        <dbReference type="ARBA" id="ARBA00023285"/>
    </source>
</evidence>
<dbReference type="Gene3D" id="3.30.70.360">
    <property type="match status" value="1"/>
</dbReference>
<keyword evidence="6" id="KW-0479">Metal-binding</keyword>
<evidence type="ECO:0000259" key="10">
    <source>
        <dbReference type="Pfam" id="PF07687"/>
    </source>
</evidence>
<dbReference type="PANTHER" id="PTHR43808:SF31">
    <property type="entry name" value="N-ACETYL-L-CITRULLINE DEACETYLASE"/>
    <property type="match status" value="1"/>
</dbReference>
<dbReference type="SUPFAM" id="SSF53187">
    <property type="entry name" value="Zn-dependent exopeptidases"/>
    <property type="match status" value="1"/>
</dbReference>
<dbReference type="Proteomes" id="UP000271631">
    <property type="component" value="Unassembled WGS sequence"/>
</dbReference>
<evidence type="ECO:0000256" key="1">
    <source>
        <dbReference type="ARBA" id="ARBA00001947"/>
    </source>
</evidence>
<dbReference type="AlphaFoldDB" id="A0A0N0WT43"/>
<reference evidence="11 12" key="1">
    <citation type="submission" date="2018-08" db="EMBL/GenBank/DDBJ databases">
        <title>Recombination of ecologically and evolutionarily significant loci maintains genetic cohesion in the Pseudomonas syringae species complex.</title>
        <authorList>
            <person name="Dillon M."/>
            <person name="Thakur S."/>
            <person name="Almeida R.N.D."/>
            <person name="Weir B.S."/>
            <person name="Guttman D.S."/>
        </authorList>
    </citation>
    <scope>NUCLEOTIDE SEQUENCE [LARGE SCALE GENOMIC DNA]</scope>
    <source>
        <strain evidence="11 12">ICMP 11281</strain>
    </source>
</reference>
<protein>
    <submittedName>
        <fullName evidence="11">Acetylornithine deacetylase</fullName>
    </submittedName>
</protein>
<dbReference type="RefSeq" id="WP_005771083.1">
    <property type="nucleotide sequence ID" value="NZ_CP067024.1"/>
</dbReference>
<dbReference type="SUPFAM" id="SSF55031">
    <property type="entry name" value="Bacterial exopeptidase dimerisation domain"/>
    <property type="match status" value="1"/>
</dbReference>
<gene>
    <name evidence="11" type="ORF">ALP13_04887</name>
</gene>
<dbReference type="InterPro" id="IPR011650">
    <property type="entry name" value="Peptidase_M20_dimer"/>
</dbReference>
<evidence type="ECO:0000313" key="11">
    <source>
        <dbReference type="EMBL" id="RMV41952.1"/>
    </source>
</evidence>
<dbReference type="NCBIfam" id="TIGR01892">
    <property type="entry name" value="AcOrn-deacetyl"/>
    <property type="match status" value="1"/>
</dbReference>
<evidence type="ECO:0000256" key="6">
    <source>
        <dbReference type="ARBA" id="ARBA00022723"/>
    </source>
</evidence>
<organism evidence="11 12">
    <name type="scientific">Pseudomonas syringae pv. maculicola</name>
    <dbReference type="NCBI Taxonomy" id="59511"/>
    <lineage>
        <taxon>Bacteria</taxon>
        <taxon>Pseudomonadati</taxon>
        <taxon>Pseudomonadota</taxon>
        <taxon>Gammaproteobacteria</taxon>
        <taxon>Pseudomonadales</taxon>
        <taxon>Pseudomonadaceae</taxon>
        <taxon>Pseudomonas</taxon>
    </lineage>
</organism>
<evidence type="ECO:0000313" key="12">
    <source>
        <dbReference type="Proteomes" id="UP000271631"/>
    </source>
</evidence>
<dbReference type="Pfam" id="PF01546">
    <property type="entry name" value="Peptidase_M20"/>
    <property type="match status" value="1"/>
</dbReference>
<dbReference type="NCBIfam" id="NF005710">
    <property type="entry name" value="PRK07522.1"/>
    <property type="match status" value="1"/>
</dbReference>
<comment type="caution">
    <text evidence="11">The sequence shown here is derived from an EMBL/GenBank/DDBJ whole genome shotgun (WGS) entry which is preliminary data.</text>
</comment>
<dbReference type="GO" id="GO:0006526">
    <property type="term" value="P:L-arginine biosynthetic process"/>
    <property type="evidence" value="ECO:0007669"/>
    <property type="project" value="UniProtKB-KW"/>
</dbReference>
<evidence type="ECO:0000256" key="2">
    <source>
        <dbReference type="ARBA" id="ARBA00005691"/>
    </source>
</evidence>
<dbReference type="GO" id="GO:0008777">
    <property type="term" value="F:acetylornithine deacetylase activity"/>
    <property type="evidence" value="ECO:0007669"/>
    <property type="project" value="TreeGrafter"/>
</dbReference>
<keyword evidence="4" id="KW-0055">Arginine biosynthesis</keyword>
<dbReference type="CDD" id="cd03894">
    <property type="entry name" value="M20_ArgE"/>
    <property type="match status" value="1"/>
</dbReference>
<evidence type="ECO:0000256" key="7">
    <source>
        <dbReference type="ARBA" id="ARBA00022801"/>
    </source>
</evidence>
<sequence length="385" mass="42080">MSPRALEILKRLIAFDTVSSEPNMALIEYVRELLASKGIESLIVKDETGKKANLFASTGPRDVPGVLLSGHTDVVPAAGQAWTMPPFQATLRDGRIYGRGTCDMKGFIALAIDAMLNAADMTLLRPLQLALSHDEEIGCVGVRRLLDVLHLAPVRPFLCVVGEPTLMQFAVGHKGKASYRTFCRGQEAHSSLAPRAVNAIHLASDFIAELRNSQKRIEQQGSRDEGYDIPYSTVHIGRIDGGKALNIVPNLCTMEFEYRNLPGDNPEVLLEQLRERADVLVREAKQLSGVAAIEIEVMNEYPALETHPSVEAVRMLHAFAEPGTQHIKVSYGTEGGLFAGRLNVPVVVCGPGSIEQAHKPDEFIDESQMDAGERFLHSLLGSLKQ</sequence>
<keyword evidence="8" id="KW-0862">Zinc</keyword>
<keyword evidence="9" id="KW-0170">Cobalt</keyword>
<dbReference type="PROSITE" id="PS00759">
    <property type="entry name" value="ARGE_DAPE_CPG2_2"/>
    <property type="match status" value="1"/>
</dbReference>
<feature type="domain" description="Peptidase M20 dimerisation" evidence="10">
    <location>
        <begin position="171"/>
        <end position="279"/>
    </location>
</feature>
<dbReference type="Gene3D" id="3.40.630.10">
    <property type="entry name" value="Zn peptidases"/>
    <property type="match status" value="1"/>
</dbReference>
<dbReference type="InterPro" id="IPR036264">
    <property type="entry name" value="Bact_exopeptidase_dim_dom"/>
</dbReference>
<evidence type="ECO:0000256" key="4">
    <source>
        <dbReference type="ARBA" id="ARBA00022571"/>
    </source>
</evidence>
<keyword evidence="3" id="KW-0963">Cytoplasm</keyword>
<evidence type="ECO:0000256" key="3">
    <source>
        <dbReference type="ARBA" id="ARBA00022490"/>
    </source>
</evidence>
<dbReference type="InterPro" id="IPR002933">
    <property type="entry name" value="Peptidase_M20"/>
</dbReference>
<dbReference type="InterPro" id="IPR010169">
    <property type="entry name" value="AcOrn-deacetyl"/>
</dbReference>
<dbReference type="InterPro" id="IPR001261">
    <property type="entry name" value="ArgE/DapE_CS"/>
</dbReference>